<accession>A0A4V2G6B0</accession>
<dbReference type="PROSITE" id="PS51257">
    <property type="entry name" value="PROKAR_LIPOPROTEIN"/>
    <property type="match status" value="1"/>
</dbReference>
<feature type="compositionally biased region" description="Low complexity" evidence="2">
    <location>
        <begin position="58"/>
        <end position="69"/>
    </location>
</feature>
<dbReference type="RefSeq" id="WP_165391333.1">
    <property type="nucleotide sequence ID" value="NZ_SHKX01000010.1"/>
</dbReference>
<feature type="signal peptide" evidence="3">
    <location>
        <begin position="1"/>
        <end position="23"/>
    </location>
</feature>
<feature type="coiled-coil region" evidence="1">
    <location>
        <begin position="347"/>
        <end position="374"/>
    </location>
</feature>
<comment type="caution">
    <text evidence="4">The sequence shown here is derived from an EMBL/GenBank/DDBJ whole genome shotgun (WGS) entry which is preliminary data.</text>
</comment>
<evidence type="ECO:0000256" key="2">
    <source>
        <dbReference type="SAM" id="MobiDB-lite"/>
    </source>
</evidence>
<evidence type="ECO:0008006" key="6">
    <source>
        <dbReference type="Google" id="ProtNLM"/>
    </source>
</evidence>
<keyword evidence="5" id="KW-1185">Reference proteome</keyword>
<organism evidence="4 5">
    <name type="scientific">Fluviicoccus keumensis</name>
    <dbReference type="NCBI Taxonomy" id="1435465"/>
    <lineage>
        <taxon>Bacteria</taxon>
        <taxon>Pseudomonadati</taxon>
        <taxon>Pseudomonadota</taxon>
        <taxon>Gammaproteobacteria</taxon>
        <taxon>Moraxellales</taxon>
        <taxon>Moraxellaceae</taxon>
        <taxon>Fluviicoccus</taxon>
    </lineage>
</organism>
<proteinExistence type="predicted"/>
<dbReference type="EMBL" id="SHKX01000010">
    <property type="protein sequence ID" value="RZU47966.1"/>
    <property type="molecule type" value="Genomic_DNA"/>
</dbReference>
<evidence type="ECO:0000313" key="4">
    <source>
        <dbReference type="EMBL" id="RZU47966.1"/>
    </source>
</evidence>
<feature type="compositionally biased region" description="Low complexity" evidence="2">
    <location>
        <begin position="483"/>
        <end position="518"/>
    </location>
</feature>
<evidence type="ECO:0000313" key="5">
    <source>
        <dbReference type="Proteomes" id="UP000292423"/>
    </source>
</evidence>
<keyword evidence="1" id="KW-0175">Coiled coil</keyword>
<feature type="compositionally biased region" description="Basic and acidic residues" evidence="2">
    <location>
        <begin position="227"/>
        <end position="241"/>
    </location>
</feature>
<gene>
    <name evidence="4" type="ORF">EV700_0935</name>
</gene>
<protein>
    <recommendedName>
        <fullName evidence="6">Outer membrane efflux protein</fullName>
    </recommendedName>
</protein>
<keyword evidence="3" id="KW-0732">Signal</keyword>
<feature type="region of interest" description="Disordered" evidence="2">
    <location>
        <begin position="483"/>
        <end position="541"/>
    </location>
</feature>
<reference evidence="4 5" key="1">
    <citation type="submission" date="2019-02" db="EMBL/GenBank/DDBJ databases">
        <title>Genomic Encyclopedia of Type Strains, Phase IV (KMG-IV): sequencing the most valuable type-strain genomes for metagenomic binning, comparative biology and taxonomic classification.</title>
        <authorList>
            <person name="Goeker M."/>
        </authorList>
    </citation>
    <scope>NUCLEOTIDE SEQUENCE [LARGE SCALE GENOMIC DNA]</scope>
    <source>
        <strain evidence="4 5">DSM 105135</strain>
    </source>
</reference>
<feature type="region of interest" description="Disordered" evidence="2">
    <location>
        <begin position="227"/>
        <end position="250"/>
    </location>
</feature>
<dbReference type="AlphaFoldDB" id="A0A4V2G6B0"/>
<evidence type="ECO:0000256" key="1">
    <source>
        <dbReference type="SAM" id="Coils"/>
    </source>
</evidence>
<dbReference type="Proteomes" id="UP000292423">
    <property type="component" value="Unassembled WGS sequence"/>
</dbReference>
<evidence type="ECO:0000256" key="3">
    <source>
        <dbReference type="SAM" id="SignalP"/>
    </source>
</evidence>
<feature type="region of interest" description="Disordered" evidence="2">
    <location>
        <begin position="52"/>
        <end position="77"/>
    </location>
</feature>
<sequence length="541" mass="56518">MQTRHLLVLIPMAVGISACQTHATPPKSFALGAVQAEALGAQHRVVYSIPRYQPGTDKAAPPKGQPPAASEDPAVSPADNTLAASYSAFCAEPSPDAMNALASSLGLNLQAEDKLKLGMSVAQNISSTNIGLRTAAIQALRDITYRNCEGFANGAISPIGLETLQRRFQSTMVSILAIEQLTGAVTPPTVALTGKAEAMDTADYATLASLVDKKETEVTTLTTARDNAKTKYDTEKAKENNQEATGNAESDLKQAQDAMDKAKAELESLKTAMTNLIPSSHASSQTLAANIGNGGGSRVSDATIEKLAATVQQITKDTLVLGFGREVCTSILGRSAGQSVDSEDIGLELMTNQLKAANQRIDKESARLKKEKGADYVLDNDPVLKSLMARQTNLAQRIADGQTFVNPVVQSCIILLQEDISTAQANINNANLYATKYWELMTAFTGKLRQNLSAADYANVVAALNGSGAAGVEAPEEAPPAMKVADPMKPAVPKKPAAPKKPVATAPAATPAAAAAGDGKAGRGPLPPIVLDPLNKSPAKL</sequence>
<feature type="chain" id="PRO_5020476280" description="Outer membrane efflux protein" evidence="3">
    <location>
        <begin position="24"/>
        <end position="541"/>
    </location>
</feature>
<name>A0A4V2G6B0_9GAMM</name>